<keyword evidence="2" id="KW-1003">Cell membrane</keyword>
<name>A0A3M6Q4Y9_9BURK</name>
<protein>
    <submittedName>
        <fullName evidence="7">Lysine transporter LysE</fullName>
    </submittedName>
</protein>
<keyword evidence="4 6" id="KW-1133">Transmembrane helix</keyword>
<evidence type="ECO:0000256" key="4">
    <source>
        <dbReference type="ARBA" id="ARBA00022989"/>
    </source>
</evidence>
<dbReference type="AlphaFoldDB" id="A0A3M6Q4Y9"/>
<feature type="transmembrane region" description="Helical" evidence="6">
    <location>
        <begin position="164"/>
        <end position="187"/>
    </location>
</feature>
<feature type="transmembrane region" description="Helical" evidence="6">
    <location>
        <begin position="6"/>
        <end position="26"/>
    </location>
</feature>
<keyword evidence="3 6" id="KW-0812">Transmembrane</keyword>
<evidence type="ECO:0000256" key="5">
    <source>
        <dbReference type="ARBA" id="ARBA00023136"/>
    </source>
</evidence>
<feature type="transmembrane region" description="Helical" evidence="6">
    <location>
        <begin position="70"/>
        <end position="87"/>
    </location>
</feature>
<dbReference type="EMBL" id="RDQM01000009">
    <property type="protein sequence ID" value="RMW97650.1"/>
    <property type="molecule type" value="Genomic_DNA"/>
</dbReference>
<dbReference type="Pfam" id="PF01810">
    <property type="entry name" value="LysE"/>
    <property type="match status" value="1"/>
</dbReference>
<dbReference type="PANTHER" id="PTHR30086:SF20">
    <property type="entry name" value="ARGININE EXPORTER PROTEIN ARGO-RELATED"/>
    <property type="match status" value="1"/>
</dbReference>
<feature type="transmembrane region" description="Helical" evidence="6">
    <location>
        <begin position="38"/>
        <end position="58"/>
    </location>
</feature>
<dbReference type="PANTHER" id="PTHR30086">
    <property type="entry name" value="ARGININE EXPORTER PROTEIN ARGO"/>
    <property type="match status" value="1"/>
</dbReference>
<evidence type="ECO:0000313" key="7">
    <source>
        <dbReference type="EMBL" id="RMW97650.1"/>
    </source>
</evidence>
<proteinExistence type="predicted"/>
<feature type="transmembrane region" description="Helical" evidence="6">
    <location>
        <begin position="199"/>
        <end position="220"/>
    </location>
</feature>
<dbReference type="GO" id="GO:0005886">
    <property type="term" value="C:plasma membrane"/>
    <property type="evidence" value="ECO:0007669"/>
    <property type="project" value="UniProtKB-SubCell"/>
</dbReference>
<dbReference type="GO" id="GO:0015171">
    <property type="term" value="F:amino acid transmembrane transporter activity"/>
    <property type="evidence" value="ECO:0007669"/>
    <property type="project" value="TreeGrafter"/>
</dbReference>
<evidence type="ECO:0000256" key="6">
    <source>
        <dbReference type="SAM" id="Phobius"/>
    </source>
</evidence>
<comment type="caution">
    <text evidence="7">The sequence shown here is derived from an EMBL/GenBank/DDBJ whole genome shotgun (WGS) entry which is preliminary data.</text>
</comment>
<dbReference type="RefSeq" id="WP_122238548.1">
    <property type="nucleotide sequence ID" value="NZ_RDQM01000009.1"/>
</dbReference>
<keyword evidence="5 6" id="KW-0472">Membrane</keyword>
<sequence>MSDSAIFLSGLALSISLIMAIGPQNVHVLRMGLTRQHLALTVLTSIVADMALIALGVFGLGQLGALPDKIYGAMIGGGVLFLLHYGLRAWGRFWRTWRALGNIAKRSPAEPPVIDAAPQSQPPIGPGRAIAMALAFSWLNPHAWIDTAALIGTASLAYGAQAGLFGWGAMAGSILWFTGLGAAAYFLGHVLRGQRFWMWLDAAVALMMWALALILARSLVVSA</sequence>
<accession>A0A3M6Q4Y9</accession>
<organism evidence="7 8">
    <name type="scientific">Allofranklinella schreckenbergeri</name>
    <dbReference type="NCBI Taxonomy" id="1076744"/>
    <lineage>
        <taxon>Bacteria</taxon>
        <taxon>Pseudomonadati</taxon>
        <taxon>Pseudomonadota</taxon>
        <taxon>Betaproteobacteria</taxon>
        <taxon>Burkholderiales</taxon>
        <taxon>Comamonadaceae</taxon>
        <taxon>Allofranklinella</taxon>
    </lineage>
</organism>
<evidence type="ECO:0000256" key="3">
    <source>
        <dbReference type="ARBA" id="ARBA00022692"/>
    </source>
</evidence>
<dbReference type="Proteomes" id="UP000267521">
    <property type="component" value="Unassembled WGS sequence"/>
</dbReference>
<evidence type="ECO:0000256" key="1">
    <source>
        <dbReference type="ARBA" id="ARBA00004651"/>
    </source>
</evidence>
<evidence type="ECO:0000256" key="2">
    <source>
        <dbReference type="ARBA" id="ARBA00022475"/>
    </source>
</evidence>
<comment type="subcellular location">
    <subcellularLocation>
        <location evidence="1">Cell membrane</location>
        <topology evidence="1">Multi-pass membrane protein</topology>
    </subcellularLocation>
</comment>
<gene>
    <name evidence="7" type="ORF">EBQ26_08290</name>
</gene>
<dbReference type="InterPro" id="IPR001123">
    <property type="entry name" value="LeuE-type"/>
</dbReference>
<evidence type="ECO:0000313" key="8">
    <source>
        <dbReference type="Proteomes" id="UP000267521"/>
    </source>
</evidence>
<reference evidence="7 8" key="1">
    <citation type="submission" date="2018-10" db="EMBL/GenBank/DDBJ databases">
        <title>Comamonadaceae CDC group NO-1 genome sequencing and assembly.</title>
        <authorList>
            <person name="Bernier A.-M."/>
            <person name="Bernard K."/>
        </authorList>
    </citation>
    <scope>NUCLEOTIDE SEQUENCE [LARGE SCALE GENOMIC DNA]</scope>
    <source>
        <strain evidence="7 8">NML970147</strain>
    </source>
</reference>